<dbReference type="InterPro" id="IPR000209">
    <property type="entry name" value="Peptidase_S8/S53_dom"/>
</dbReference>
<keyword evidence="3" id="KW-0479">Metal-binding</keyword>
<protein>
    <submittedName>
        <fullName evidence="11">S8 family serine peptidase</fullName>
    </submittedName>
</protein>
<evidence type="ECO:0000256" key="5">
    <source>
        <dbReference type="ARBA" id="ARBA00022825"/>
    </source>
</evidence>
<name>A0A7X5HV80_9FIRM</name>
<dbReference type="InterPro" id="IPR023827">
    <property type="entry name" value="Peptidase_S8_Asp-AS"/>
</dbReference>
<dbReference type="InterPro" id="IPR015500">
    <property type="entry name" value="Peptidase_S8_subtilisin-rel"/>
</dbReference>
<dbReference type="PROSITE" id="PS00138">
    <property type="entry name" value="SUBTILASE_SER"/>
    <property type="match status" value="1"/>
</dbReference>
<keyword evidence="2 6" id="KW-0645">Protease</keyword>
<evidence type="ECO:0000256" key="4">
    <source>
        <dbReference type="ARBA" id="ARBA00022801"/>
    </source>
</evidence>
<dbReference type="PRINTS" id="PR00723">
    <property type="entry name" value="SUBTILISIN"/>
</dbReference>
<keyword evidence="4 6" id="KW-0378">Hydrolase</keyword>
<evidence type="ECO:0000256" key="3">
    <source>
        <dbReference type="ARBA" id="ARBA00022723"/>
    </source>
</evidence>
<reference evidence="11 12" key="1">
    <citation type="submission" date="2020-01" db="EMBL/GenBank/DDBJ databases">
        <title>Anaeroalcalibacter tamaniensis gen. nov., sp. nov., moderately halophilic strictly anaerobic fermenter bacterium from mud volcano of Taman peninsula.</title>
        <authorList>
            <person name="Frolova A."/>
            <person name="Merkel A.Y."/>
            <person name="Slobodkin A.I."/>
        </authorList>
    </citation>
    <scope>NUCLEOTIDE SEQUENCE [LARGE SCALE GENOMIC DNA]</scope>
    <source>
        <strain evidence="11 12">F-3ap</strain>
    </source>
</reference>
<dbReference type="GO" id="GO:0004252">
    <property type="term" value="F:serine-type endopeptidase activity"/>
    <property type="evidence" value="ECO:0007669"/>
    <property type="project" value="UniProtKB-UniRule"/>
</dbReference>
<evidence type="ECO:0000259" key="10">
    <source>
        <dbReference type="Pfam" id="PF01835"/>
    </source>
</evidence>
<feature type="chain" id="PRO_5038452239" evidence="8">
    <location>
        <begin position="29"/>
        <end position="604"/>
    </location>
</feature>
<feature type="domain" description="Macroglobulin" evidence="10">
    <location>
        <begin position="507"/>
        <end position="586"/>
    </location>
</feature>
<keyword evidence="12" id="KW-1185">Reference proteome</keyword>
<dbReference type="InterPro" id="IPR050131">
    <property type="entry name" value="Peptidase_S8_subtilisin-like"/>
</dbReference>
<evidence type="ECO:0000256" key="6">
    <source>
        <dbReference type="PROSITE-ProRule" id="PRU01240"/>
    </source>
</evidence>
<dbReference type="PROSITE" id="PS00136">
    <property type="entry name" value="SUBTILASE_ASP"/>
    <property type="match status" value="1"/>
</dbReference>
<dbReference type="AlphaFoldDB" id="A0A7X5HV80"/>
<proteinExistence type="inferred from homology"/>
<dbReference type="InterPro" id="IPR034202">
    <property type="entry name" value="Subtilisin_Carlsberg-like"/>
</dbReference>
<dbReference type="InterPro" id="IPR037045">
    <property type="entry name" value="S8pro/Inhibitor_I9_sf"/>
</dbReference>
<evidence type="ECO:0000259" key="9">
    <source>
        <dbReference type="Pfam" id="PF00082"/>
    </source>
</evidence>
<dbReference type="GO" id="GO:0004866">
    <property type="term" value="F:endopeptidase inhibitor activity"/>
    <property type="evidence" value="ECO:0007669"/>
    <property type="project" value="InterPro"/>
</dbReference>
<feature type="active site" description="Charge relay system" evidence="6">
    <location>
        <position position="356"/>
    </location>
</feature>
<evidence type="ECO:0000256" key="1">
    <source>
        <dbReference type="ARBA" id="ARBA00011073"/>
    </source>
</evidence>
<sequence length="604" mass="60823">MRKRKDGNKTFRGVLAAFLAMFLVVALAAGGSVLPSSAAEATAEATGAKVRVLIGFTGRPGAAEEALVRAFGGTVRHTYELIPSIAAEVPLQALPGLARNPLVALVEPDIRAYAIGNYEEDLQAELERTWGMVRIGEGAAHGAGAFGAAVKVAVVDSGIDYRHPEFTGIYKGGYDFVNSPDDPAFPNDFYGPLDADGHGTHVAGTVAAARNGIGVAGAAPGVELYALKVLEGGSGSFSDIIAALDWCIANGIQVTNNSYGSSGDPGTQVRNAFQNAYAAGVLHIAAAGNAGKVSGTGDNVGYPARYPSVVAVAASTSADTRASYSSTGPDVEIMAPGSTIYSTYLNGYYATMSGTSMASPHVAGVAAQLLGAGPGLTPDGVRDILGQTAWNLGLPATQQGAGLVRADLAVAAVGEPAPDPEPEVRYDIMATAGPGGGISPSGTVSVLEGGSQTFGIAPDAGHAVADVLVDGSSVGAVGIYTFANVAADHTIHATFKEAKAVTAIQATVATDRTSYIYNSWVGITVAVASQDGAPVEGAGVSVRVKDPAGKVVAEFAGATGGDGRAAFSHRVPNKAPVGTYAVEAVATLGSLNDGAGTIFSVTKR</sequence>
<dbReference type="InterPro" id="IPR002890">
    <property type="entry name" value="MG2"/>
</dbReference>
<feature type="active site" description="Charge relay system" evidence="6">
    <location>
        <position position="156"/>
    </location>
</feature>
<dbReference type="SUPFAM" id="SSF54897">
    <property type="entry name" value="Protease propeptides/inhibitors"/>
    <property type="match status" value="1"/>
</dbReference>
<dbReference type="Pfam" id="PF00082">
    <property type="entry name" value="Peptidase_S8"/>
    <property type="match status" value="1"/>
</dbReference>
<dbReference type="PROSITE" id="PS51892">
    <property type="entry name" value="SUBTILASE"/>
    <property type="match status" value="1"/>
</dbReference>
<accession>A0A7X5HV80</accession>
<evidence type="ECO:0000256" key="2">
    <source>
        <dbReference type="ARBA" id="ARBA00022670"/>
    </source>
</evidence>
<dbReference type="Pfam" id="PF01835">
    <property type="entry name" value="MG2"/>
    <property type="match status" value="1"/>
</dbReference>
<dbReference type="InterPro" id="IPR023828">
    <property type="entry name" value="Peptidase_S8_Ser-AS"/>
</dbReference>
<dbReference type="CDD" id="cd07477">
    <property type="entry name" value="Peptidases_S8_Subtilisin_subset"/>
    <property type="match status" value="1"/>
</dbReference>
<dbReference type="InterPro" id="IPR022398">
    <property type="entry name" value="Peptidase_S8_His-AS"/>
</dbReference>
<dbReference type="EMBL" id="JAAEEH010000012">
    <property type="protein sequence ID" value="NDL67266.1"/>
    <property type="molecule type" value="Genomic_DNA"/>
</dbReference>
<dbReference type="Proteomes" id="UP000461585">
    <property type="component" value="Unassembled WGS sequence"/>
</dbReference>
<keyword evidence="8" id="KW-0732">Signal</keyword>
<gene>
    <name evidence="11" type="ORF">GXN74_05885</name>
</gene>
<dbReference type="Gene3D" id="3.40.50.200">
    <property type="entry name" value="Peptidase S8/S53 domain"/>
    <property type="match status" value="1"/>
</dbReference>
<dbReference type="Gene3D" id="3.30.70.80">
    <property type="entry name" value="Peptidase S8 propeptide/proteinase inhibitor I9"/>
    <property type="match status" value="1"/>
</dbReference>
<dbReference type="InterPro" id="IPR036852">
    <property type="entry name" value="Peptidase_S8/S53_dom_sf"/>
</dbReference>
<dbReference type="GO" id="GO:0046872">
    <property type="term" value="F:metal ion binding"/>
    <property type="evidence" value="ECO:0007669"/>
    <property type="project" value="UniProtKB-KW"/>
</dbReference>
<evidence type="ECO:0000256" key="8">
    <source>
        <dbReference type="SAM" id="SignalP"/>
    </source>
</evidence>
<dbReference type="PANTHER" id="PTHR43806">
    <property type="entry name" value="PEPTIDASE S8"/>
    <property type="match status" value="1"/>
</dbReference>
<keyword evidence="5 6" id="KW-0720">Serine protease</keyword>
<dbReference type="GO" id="GO:0006508">
    <property type="term" value="P:proteolysis"/>
    <property type="evidence" value="ECO:0007669"/>
    <property type="project" value="UniProtKB-KW"/>
</dbReference>
<comment type="similarity">
    <text evidence="1 6 7">Belongs to the peptidase S8 family.</text>
</comment>
<dbReference type="Gene3D" id="2.60.40.1930">
    <property type="match status" value="1"/>
</dbReference>
<comment type="caution">
    <text evidence="11">The sequence shown here is derived from an EMBL/GenBank/DDBJ whole genome shotgun (WGS) entry which is preliminary data.</text>
</comment>
<feature type="domain" description="Peptidase S8/S53" evidence="9">
    <location>
        <begin position="147"/>
        <end position="401"/>
    </location>
</feature>
<organism evidence="11 12">
    <name type="scientific">Anaerotalea alkaliphila</name>
    <dbReference type="NCBI Taxonomy" id="2662126"/>
    <lineage>
        <taxon>Bacteria</taxon>
        <taxon>Bacillati</taxon>
        <taxon>Bacillota</taxon>
        <taxon>Clostridia</taxon>
        <taxon>Eubacteriales</taxon>
        <taxon>Anaerotalea</taxon>
    </lineage>
</organism>
<feature type="active site" description="Charge relay system" evidence="6">
    <location>
        <position position="198"/>
    </location>
</feature>
<evidence type="ECO:0000313" key="12">
    <source>
        <dbReference type="Proteomes" id="UP000461585"/>
    </source>
</evidence>
<evidence type="ECO:0000313" key="11">
    <source>
        <dbReference type="EMBL" id="NDL67266.1"/>
    </source>
</evidence>
<dbReference type="SUPFAM" id="SSF52743">
    <property type="entry name" value="Subtilisin-like"/>
    <property type="match status" value="1"/>
</dbReference>
<dbReference type="PANTHER" id="PTHR43806:SF11">
    <property type="entry name" value="CEREVISIN-RELATED"/>
    <property type="match status" value="1"/>
</dbReference>
<dbReference type="RefSeq" id="WP_162369991.1">
    <property type="nucleotide sequence ID" value="NZ_JAAEEH010000012.1"/>
</dbReference>
<evidence type="ECO:0000256" key="7">
    <source>
        <dbReference type="RuleBase" id="RU003355"/>
    </source>
</evidence>
<feature type="signal peptide" evidence="8">
    <location>
        <begin position="1"/>
        <end position="28"/>
    </location>
</feature>
<dbReference type="PROSITE" id="PS00137">
    <property type="entry name" value="SUBTILASE_HIS"/>
    <property type="match status" value="1"/>
</dbReference>